<gene>
    <name evidence="5" type="ORF">SAMN04488528_1007134</name>
</gene>
<dbReference type="InterPro" id="IPR023296">
    <property type="entry name" value="Glyco_hydro_beta-prop_sf"/>
</dbReference>
<dbReference type="EMBL" id="FOKI01000007">
    <property type="protein sequence ID" value="SFA96992.1"/>
    <property type="molecule type" value="Genomic_DNA"/>
</dbReference>
<evidence type="ECO:0000256" key="2">
    <source>
        <dbReference type="ARBA" id="ARBA00022801"/>
    </source>
</evidence>
<evidence type="ECO:0000256" key="3">
    <source>
        <dbReference type="ARBA" id="ARBA00023295"/>
    </source>
</evidence>
<dbReference type="Pfam" id="PF00251">
    <property type="entry name" value="Glyco_hydro_32N"/>
    <property type="match status" value="1"/>
</dbReference>
<keyword evidence="3" id="KW-0326">Glycosidase</keyword>
<dbReference type="AlphaFoldDB" id="A0A1I0X7H2"/>
<dbReference type="GO" id="GO:0016798">
    <property type="term" value="F:hydrolase activity, acting on glycosyl bonds"/>
    <property type="evidence" value="ECO:0007669"/>
    <property type="project" value="UniProtKB-KW"/>
</dbReference>
<dbReference type="STRING" id="84698.SAMN04488528_1007134"/>
<reference evidence="5 6" key="1">
    <citation type="submission" date="2016-10" db="EMBL/GenBank/DDBJ databases">
        <authorList>
            <person name="de Groot N.N."/>
        </authorList>
    </citation>
    <scope>NUCLEOTIDE SEQUENCE [LARGE SCALE GENOMIC DNA]</scope>
    <source>
        <strain evidence="5 6">DSM 12271</strain>
    </source>
</reference>
<dbReference type="PANTHER" id="PTHR35279:SF1">
    <property type="entry name" value="ARABINANASE_LEVANSUCRASE_INVERTASE"/>
    <property type="match status" value="1"/>
</dbReference>
<dbReference type="PANTHER" id="PTHR35279">
    <property type="match status" value="1"/>
</dbReference>
<dbReference type="Gene3D" id="2.115.10.20">
    <property type="entry name" value="Glycosyl hydrolase domain, family 43"/>
    <property type="match status" value="2"/>
</dbReference>
<proteinExistence type="inferred from homology"/>
<comment type="similarity">
    <text evidence="1">Belongs to the glycosyl hydrolase 32 family.</text>
</comment>
<evidence type="ECO:0000256" key="1">
    <source>
        <dbReference type="ARBA" id="ARBA00009902"/>
    </source>
</evidence>
<dbReference type="Proteomes" id="UP000198619">
    <property type="component" value="Unassembled WGS sequence"/>
</dbReference>
<evidence type="ECO:0000313" key="5">
    <source>
        <dbReference type="EMBL" id="SFA96992.1"/>
    </source>
</evidence>
<feature type="domain" description="Glycosyl hydrolase family 32 N-terminal" evidence="4">
    <location>
        <begin position="75"/>
        <end position="206"/>
    </location>
</feature>
<dbReference type="RefSeq" id="WP_090039850.1">
    <property type="nucleotide sequence ID" value="NZ_FOKI01000007.1"/>
</dbReference>
<sequence>MKWTKKGLIYGPNGESKYADNSALTPTPILINEDTIRVYSSFRDKEGVGRIFYVDLDSKNPSKIKKVSKKPILNIGKQGAFDDNGVILGDILSVNEKLYMYYVGFQKVKGVKFLAYTGLAISEDNGESFKRYSNAPVLDRSNEELYIRSLHTVIHMNGKWKAWGGIGNGWEVIDGIPYPQYDTRYYESDDGVNFSKEGLVCVECRDKEYRIGRPRVFLEKGKYHMFYTYGTTDRKYLSGYAISDDGLSWNRKDEEAGFELSKSGWDSKEFAYPAPIKVGDKIYIFYNGNDFGKEGFGYAELIDEL</sequence>
<dbReference type="SUPFAM" id="SSF75005">
    <property type="entry name" value="Arabinanase/levansucrase/invertase"/>
    <property type="match status" value="1"/>
</dbReference>
<dbReference type="InterPro" id="IPR013148">
    <property type="entry name" value="Glyco_hydro_32_N"/>
</dbReference>
<keyword evidence="2 5" id="KW-0378">Hydrolase</keyword>
<name>A0A1I0X7H2_9CLOT</name>
<keyword evidence="6" id="KW-1185">Reference proteome</keyword>
<protein>
    <submittedName>
        <fullName evidence="5">Glycosyl hydrolases family 32 N-terminal domain-containing protein</fullName>
    </submittedName>
</protein>
<accession>A0A1I0X7H2</accession>
<organism evidence="5 6">
    <name type="scientific">Clostridium frigidicarnis</name>
    <dbReference type="NCBI Taxonomy" id="84698"/>
    <lineage>
        <taxon>Bacteria</taxon>
        <taxon>Bacillati</taxon>
        <taxon>Bacillota</taxon>
        <taxon>Clostridia</taxon>
        <taxon>Eubacteriales</taxon>
        <taxon>Clostridiaceae</taxon>
        <taxon>Clostridium</taxon>
    </lineage>
</organism>
<evidence type="ECO:0000313" key="6">
    <source>
        <dbReference type="Proteomes" id="UP000198619"/>
    </source>
</evidence>
<evidence type="ECO:0000259" key="4">
    <source>
        <dbReference type="Pfam" id="PF00251"/>
    </source>
</evidence>
<dbReference type="OrthoDB" id="9799605at2"/>